<feature type="chain" id="PRO_5045825751" description="FAD-binding domain-containing protein" evidence="6">
    <location>
        <begin position="22"/>
        <end position="358"/>
    </location>
</feature>
<comment type="caution">
    <text evidence="8">The sequence shown here is derived from an EMBL/GenBank/DDBJ whole genome shotgun (WGS) entry which is preliminary data.</text>
</comment>
<keyword evidence="6" id="KW-0732">Signal</keyword>
<keyword evidence="2" id="KW-0285">Flavoprotein</keyword>
<name>A0ABP9TNY5_9MICC</name>
<dbReference type="EMBL" id="BAABLK010000034">
    <property type="protein sequence ID" value="GAA5228101.1"/>
    <property type="molecule type" value="Genomic_DNA"/>
</dbReference>
<gene>
    <name evidence="8" type="ORF">GCM10025778_26340</name>
</gene>
<keyword evidence="3" id="KW-0274">FAD</keyword>
<dbReference type="InterPro" id="IPR050493">
    <property type="entry name" value="FAD-dep_Monooxygenase_BioMet"/>
</dbReference>
<dbReference type="Pfam" id="PF01494">
    <property type="entry name" value="FAD_binding_3"/>
    <property type="match status" value="1"/>
</dbReference>
<evidence type="ECO:0000256" key="6">
    <source>
        <dbReference type="SAM" id="SignalP"/>
    </source>
</evidence>
<keyword evidence="5" id="KW-0503">Monooxygenase</keyword>
<evidence type="ECO:0000313" key="9">
    <source>
        <dbReference type="Proteomes" id="UP001501257"/>
    </source>
</evidence>
<feature type="domain" description="FAD-binding" evidence="7">
    <location>
        <begin position="261"/>
        <end position="343"/>
    </location>
</feature>
<dbReference type="PANTHER" id="PTHR13789:SF318">
    <property type="entry name" value="GERANYLGERANYL DIPHOSPHATE REDUCTASE"/>
    <property type="match status" value="1"/>
</dbReference>
<reference evidence="9" key="1">
    <citation type="journal article" date="2019" name="Int. J. Syst. Evol. Microbiol.">
        <title>The Global Catalogue of Microorganisms (GCM) 10K type strain sequencing project: providing services to taxonomists for standard genome sequencing and annotation.</title>
        <authorList>
            <consortium name="The Broad Institute Genomics Platform"/>
            <consortium name="The Broad Institute Genome Sequencing Center for Infectious Disease"/>
            <person name="Wu L."/>
            <person name="Ma J."/>
        </authorList>
    </citation>
    <scope>NUCLEOTIDE SEQUENCE [LARGE SCALE GENOMIC DNA]</scope>
    <source>
        <strain evidence="9">JCM 18952</strain>
    </source>
</reference>
<organism evidence="8 9">
    <name type="scientific">Paeniglutamicibacter antarcticus</name>
    <dbReference type="NCBI Taxonomy" id="494023"/>
    <lineage>
        <taxon>Bacteria</taxon>
        <taxon>Bacillati</taxon>
        <taxon>Actinomycetota</taxon>
        <taxon>Actinomycetes</taxon>
        <taxon>Micrococcales</taxon>
        <taxon>Micrococcaceae</taxon>
        <taxon>Paeniglutamicibacter</taxon>
    </lineage>
</organism>
<dbReference type="PRINTS" id="PR00420">
    <property type="entry name" value="RNGMNOXGNASE"/>
</dbReference>
<sequence>MVGALLAGLALSISLARSGLAVTVIERAMEKRNGGTGLRLWGGMGESVQRRDGSGPRVPTIASIASAGVPGPEGWATVLRRLSAAAADEPGISIHYEIEVAQIGQDADSAWATDTTGTVHAADILLGADGHRSLVRRSVDPEHPDATYAGYAIWTGKAPYDAAPGWQEGYNYMNMITLPNGDGAMIVGETQTNDEPRRYFWQWYDPTSDDYLREAGAVVGKVSRYSLVNENIAGSKYDDIRRRAAHWPAPWDDIVRHSVERHNVIATPIAEYVPRRLARGRIAIIGDAAHVPSPMTGAGFDTGLGDAETLGELTSHGVIGEQGRKVLRAYEKQRLRTAQRMVRSGQGFGQNLLEGTNN</sequence>
<dbReference type="Proteomes" id="UP001501257">
    <property type="component" value="Unassembled WGS sequence"/>
</dbReference>
<dbReference type="InterPro" id="IPR036188">
    <property type="entry name" value="FAD/NAD-bd_sf"/>
</dbReference>
<keyword evidence="4" id="KW-0560">Oxidoreductase</keyword>
<evidence type="ECO:0000256" key="2">
    <source>
        <dbReference type="ARBA" id="ARBA00022630"/>
    </source>
</evidence>
<dbReference type="PANTHER" id="PTHR13789">
    <property type="entry name" value="MONOOXYGENASE"/>
    <property type="match status" value="1"/>
</dbReference>
<dbReference type="InterPro" id="IPR002938">
    <property type="entry name" value="FAD-bd"/>
</dbReference>
<keyword evidence="9" id="KW-1185">Reference proteome</keyword>
<evidence type="ECO:0000259" key="7">
    <source>
        <dbReference type="Pfam" id="PF01494"/>
    </source>
</evidence>
<evidence type="ECO:0000313" key="8">
    <source>
        <dbReference type="EMBL" id="GAA5228101.1"/>
    </source>
</evidence>
<evidence type="ECO:0000256" key="5">
    <source>
        <dbReference type="ARBA" id="ARBA00023033"/>
    </source>
</evidence>
<dbReference type="Gene3D" id="3.50.50.60">
    <property type="entry name" value="FAD/NAD(P)-binding domain"/>
    <property type="match status" value="2"/>
</dbReference>
<proteinExistence type="predicted"/>
<feature type="signal peptide" evidence="6">
    <location>
        <begin position="1"/>
        <end position="21"/>
    </location>
</feature>
<evidence type="ECO:0000256" key="1">
    <source>
        <dbReference type="ARBA" id="ARBA00001974"/>
    </source>
</evidence>
<dbReference type="SUPFAM" id="SSF51905">
    <property type="entry name" value="FAD/NAD(P)-binding domain"/>
    <property type="match status" value="1"/>
</dbReference>
<evidence type="ECO:0000256" key="3">
    <source>
        <dbReference type="ARBA" id="ARBA00022827"/>
    </source>
</evidence>
<dbReference type="SUPFAM" id="SSF54373">
    <property type="entry name" value="FAD-linked reductases, C-terminal domain"/>
    <property type="match status" value="1"/>
</dbReference>
<protein>
    <recommendedName>
        <fullName evidence="7">FAD-binding domain-containing protein</fullName>
    </recommendedName>
</protein>
<evidence type="ECO:0000256" key="4">
    <source>
        <dbReference type="ARBA" id="ARBA00023002"/>
    </source>
</evidence>
<comment type="cofactor">
    <cofactor evidence="1">
        <name>FAD</name>
        <dbReference type="ChEBI" id="CHEBI:57692"/>
    </cofactor>
</comment>
<accession>A0ABP9TNY5</accession>